<evidence type="ECO:0000313" key="3">
    <source>
        <dbReference type="Proteomes" id="UP000054053"/>
    </source>
</evidence>
<reference evidence="3" key="1">
    <citation type="journal article" date="2016" name="Genome Announc.">
        <title>Genome sequence of Ustilaginoidea virens IPU010, a rice pathogenic fungus causing false smut.</title>
        <authorList>
            <person name="Kumagai T."/>
            <person name="Ishii T."/>
            <person name="Terai G."/>
            <person name="Umemura M."/>
            <person name="Machida M."/>
            <person name="Asai K."/>
        </authorList>
    </citation>
    <scope>NUCLEOTIDE SEQUENCE [LARGE SCALE GENOMIC DNA]</scope>
    <source>
        <strain evidence="3">IPU010</strain>
    </source>
</reference>
<dbReference type="EMBL" id="BBTG02000009">
    <property type="protein sequence ID" value="GAO16535.1"/>
    <property type="molecule type" value="Genomic_DNA"/>
</dbReference>
<dbReference type="Proteomes" id="UP000054053">
    <property type="component" value="Unassembled WGS sequence"/>
</dbReference>
<organism evidence="2 3">
    <name type="scientific">Ustilaginoidea virens</name>
    <name type="common">Rice false smut fungus</name>
    <name type="synonym">Villosiclava virens</name>
    <dbReference type="NCBI Taxonomy" id="1159556"/>
    <lineage>
        <taxon>Eukaryota</taxon>
        <taxon>Fungi</taxon>
        <taxon>Dikarya</taxon>
        <taxon>Ascomycota</taxon>
        <taxon>Pezizomycotina</taxon>
        <taxon>Sordariomycetes</taxon>
        <taxon>Hypocreomycetidae</taxon>
        <taxon>Hypocreales</taxon>
        <taxon>Clavicipitaceae</taxon>
        <taxon>Ustilaginoidea</taxon>
    </lineage>
</organism>
<gene>
    <name evidence="2" type="ORF">UVI_02023820</name>
</gene>
<feature type="region of interest" description="Disordered" evidence="1">
    <location>
        <begin position="126"/>
        <end position="154"/>
    </location>
</feature>
<name>A0A1B5L291_USTVR</name>
<proteinExistence type="predicted"/>
<feature type="compositionally biased region" description="Basic and acidic residues" evidence="1">
    <location>
        <begin position="86"/>
        <end position="97"/>
    </location>
</feature>
<sequence length="171" mass="19412">MRNAADTNAYGPGSLVVRPLLAWQPEVNCRQDPDPDVNKVAFPSSRCDSAYAAGGASKSVMDLTSIFSMTRNLDPRQMRSASATLARKEREQPDGQRSECATGPSFWKVDFERLFERLFERRAGDPHRGRRMNKGKRGYGVTLKSTPYHEPTDTNCSRGWLRRQLRSLFRK</sequence>
<accession>A0A1B5L291</accession>
<evidence type="ECO:0000256" key="1">
    <source>
        <dbReference type="SAM" id="MobiDB-lite"/>
    </source>
</evidence>
<protein>
    <submittedName>
        <fullName evidence="2">Uncharacterized protein</fullName>
    </submittedName>
</protein>
<comment type="caution">
    <text evidence="2">The sequence shown here is derived from an EMBL/GenBank/DDBJ whole genome shotgun (WGS) entry which is preliminary data.</text>
</comment>
<feature type="region of interest" description="Disordered" evidence="1">
    <location>
        <begin position="77"/>
        <end position="101"/>
    </location>
</feature>
<dbReference type="AlphaFoldDB" id="A0A1B5L291"/>
<evidence type="ECO:0000313" key="2">
    <source>
        <dbReference type="EMBL" id="GAO16535.1"/>
    </source>
</evidence>
<feature type="compositionally biased region" description="Basic residues" evidence="1">
    <location>
        <begin position="128"/>
        <end position="137"/>
    </location>
</feature>